<protein>
    <submittedName>
        <fullName evidence="1">Uncharacterized protein</fullName>
    </submittedName>
</protein>
<evidence type="ECO:0000313" key="2">
    <source>
        <dbReference type="Proteomes" id="UP000031950"/>
    </source>
</evidence>
<reference evidence="1 2" key="1">
    <citation type="submission" date="2015-01" db="EMBL/GenBank/DDBJ databases">
        <title>Genome sequence of Jeotgalibacillus alimentarius.</title>
        <authorList>
            <person name="Goh K.M."/>
            <person name="Chan K.-G."/>
            <person name="Yaakop A.S."/>
            <person name="Ee R."/>
            <person name="Gan H.M."/>
            <person name="Chan C.S."/>
        </authorList>
    </citation>
    <scope>NUCLEOTIDE SEQUENCE [LARGE SCALE GENOMIC DNA]</scope>
    <source>
        <strain evidence="1 2">YKJ-13</strain>
    </source>
</reference>
<dbReference type="RefSeq" id="WP_268747471.1">
    <property type="nucleotide sequence ID" value="NZ_JXRQ01000024.1"/>
</dbReference>
<dbReference type="STRING" id="135826.KP77_24920"/>
<sequence>MVNRPKLKEIDSELLKKMVAEFEEKLGRELKLEELKFLAGLATK</sequence>
<dbReference type="AlphaFoldDB" id="A0A0C2RYQ2"/>
<dbReference type="Proteomes" id="UP000031950">
    <property type="component" value="Unassembled WGS sequence"/>
</dbReference>
<accession>A0A0C2RYQ2</accession>
<gene>
    <name evidence="1" type="ORF">KP77_24920</name>
</gene>
<dbReference type="EMBL" id="JXRQ01000024">
    <property type="protein sequence ID" value="KIL46924.1"/>
    <property type="molecule type" value="Genomic_DNA"/>
</dbReference>
<keyword evidence="2" id="KW-1185">Reference proteome</keyword>
<comment type="caution">
    <text evidence="1">The sequence shown here is derived from an EMBL/GenBank/DDBJ whole genome shotgun (WGS) entry which is preliminary data.</text>
</comment>
<name>A0A0C2RYQ2_9BACL</name>
<proteinExistence type="predicted"/>
<evidence type="ECO:0000313" key="1">
    <source>
        <dbReference type="EMBL" id="KIL46924.1"/>
    </source>
</evidence>
<dbReference type="PATRIC" id="fig|135826.4.peg.2483"/>
<organism evidence="1 2">
    <name type="scientific">Jeotgalibacillus alimentarius</name>
    <dbReference type="NCBI Taxonomy" id="135826"/>
    <lineage>
        <taxon>Bacteria</taxon>
        <taxon>Bacillati</taxon>
        <taxon>Bacillota</taxon>
        <taxon>Bacilli</taxon>
        <taxon>Bacillales</taxon>
        <taxon>Caryophanaceae</taxon>
        <taxon>Jeotgalibacillus</taxon>
    </lineage>
</organism>